<keyword evidence="5" id="KW-0808">Transferase</keyword>
<dbReference type="PANTHER" id="PTHR20661:SF0">
    <property type="entry name" value="PHOSPHATIDYLINOSITOL-GLYCAN BIOSYNTHESIS CLASS W PROTEIN"/>
    <property type="match status" value="1"/>
</dbReference>
<dbReference type="FunCoup" id="A0A7M7PJQ9">
    <property type="interactions" value="1290"/>
</dbReference>
<keyword evidence="5" id="KW-0256">Endoplasmic reticulum</keyword>
<name>A0A7M7PJQ9_STRPU</name>
<feature type="transmembrane region" description="Helical" evidence="5">
    <location>
        <begin position="38"/>
        <end position="63"/>
    </location>
</feature>
<evidence type="ECO:0000256" key="5">
    <source>
        <dbReference type="RuleBase" id="RU280819"/>
    </source>
</evidence>
<dbReference type="OrthoDB" id="15270at2759"/>
<protein>
    <recommendedName>
        <fullName evidence="5">Phosphatidylinositol-glycan biosynthesis class W protein</fullName>
        <ecNumber evidence="5">2.3.-.-</ecNumber>
    </recommendedName>
</protein>
<dbReference type="PIRSF" id="PIRSF017321">
    <property type="entry name" value="GWT1"/>
    <property type="match status" value="1"/>
</dbReference>
<keyword evidence="4 5" id="KW-0472">Membrane</keyword>
<dbReference type="EnsemblMetazoa" id="XM_030996286">
    <property type="protein sequence ID" value="XP_030852146"/>
    <property type="gene ID" value="LOC584361"/>
</dbReference>
<evidence type="ECO:0000313" key="6">
    <source>
        <dbReference type="EnsemblMetazoa" id="XP_030852146"/>
    </source>
</evidence>
<dbReference type="AlphaFoldDB" id="A0A7M7PJQ9"/>
<evidence type="ECO:0000256" key="3">
    <source>
        <dbReference type="ARBA" id="ARBA00022989"/>
    </source>
</evidence>
<evidence type="ECO:0000256" key="4">
    <source>
        <dbReference type="ARBA" id="ARBA00023136"/>
    </source>
</evidence>
<evidence type="ECO:0000313" key="7">
    <source>
        <dbReference type="Proteomes" id="UP000007110"/>
    </source>
</evidence>
<dbReference type="GeneID" id="584361"/>
<evidence type="ECO:0000256" key="2">
    <source>
        <dbReference type="ARBA" id="ARBA00022692"/>
    </source>
</evidence>
<sequence length="476" mass="52889">MADDIESPVLSKATFYSDLNGTSKGEISLILSINPASVFLRASIQLLLCSFGFTEGLILQVFLDFAVLTLPLCLSVTLLSDGALHILLTEVALSFSLLFLAIQFKSTKHKSVSLKQLGQTPMEGRLPFITNFRVLNNIGVAVGILAVDFVVFPRRFAKTETFGTGIMDGGVGAYVLMNAIVSPEARGQYQRSGLKPIMKSLTSSLPLLVIGLGRLVSVKGIDYHEHVSEYGLHWNFFFTLAATKILCTLILLFTPVSWSAVISLSLAVGYQYLLTQHGLEDLVLHGTDLNDSREGFFNANREGLVSCLGYVAIYFAGVRLGQYLLQSRKIVSEWLKVLAYLLLADVMLWITLKHVEARIGFTSRRLANLPYVIWNVAYCLHVLCSFLLIDIIMTIIRHHYLAKDKSRQLSLLVSAIGRNQLLYFLLANVLTGLVNLSIDTIHQPNITAFGIIALYLFVLNCVLVFFHQKNISTKFW</sequence>
<dbReference type="RefSeq" id="XP_030852146.1">
    <property type="nucleotide sequence ID" value="XM_030996286.1"/>
</dbReference>
<dbReference type="OMA" id="GLYVMQP"/>
<organism evidence="6 7">
    <name type="scientific">Strongylocentrotus purpuratus</name>
    <name type="common">Purple sea urchin</name>
    <dbReference type="NCBI Taxonomy" id="7668"/>
    <lineage>
        <taxon>Eukaryota</taxon>
        <taxon>Metazoa</taxon>
        <taxon>Echinodermata</taxon>
        <taxon>Eleutherozoa</taxon>
        <taxon>Echinozoa</taxon>
        <taxon>Echinoidea</taxon>
        <taxon>Euechinoidea</taxon>
        <taxon>Echinacea</taxon>
        <taxon>Camarodonta</taxon>
        <taxon>Echinidea</taxon>
        <taxon>Strongylocentrotidae</taxon>
        <taxon>Strongylocentrotus</taxon>
    </lineage>
</organism>
<feature type="transmembrane region" description="Helical" evidence="5">
    <location>
        <begin position="334"/>
        <end position="352"/>
    </location>
</feature>
<reference evidence="7" key="1">
    <citation type="submission" date="2015-02" db="EMBL/GenBank/DDBJ databases">
        <title>Genome sequencing for Strongylocentrotus purpuratus.</title>
        <authorList>
            <person name="Murali S."/>
            <person name="Liu Y."/>
            <person name="Vee V."/>
            <person name="English A."/>
            <person name="Wang M."/>
            <person name="Skinner E."/>
            <person name="Han Y."/>
            <person name="Muzny D.M."/>
            <person name="Worley K.C."/>
            <person name="Gibbs R.A."/>
        </authorList>
    </citation>
    <scope>NUCLEOTIDE SEQUENCE</scope>
</reference>
<keyword evidence="3 5" id="KW-1133">Transmembrane helix</keyword>
<dbReference type="Pfam" id="PF06423">
    <property type="entry name" value="GWT1"/>
    <property type="match status" value="1"/>
</dbReference>
<dbReference type="UniPathway" id="UPA00196"/>
<feature type="transmembrane region" description="Helical" evidence="5">
    <location>
        <begin position="134"/>
        <end position="156"/>
    </location>
</feature>
<dbReference type="InParanoid" id="A0A7M7PJQ9"/>
<keyword evidence="5" id="KW-0012">Acyltransferase</keyword>
<keyword evidence="2 5" id="KW-0812">Transmembrane</keyword>
<comment type="similarity">
    <text evidence="5">Belongs to the PIGW family.</text>
</comment>
<comment type="subcellular location">
    <subcellularLocation>
        <location evidence="5">Endoplasmic reticulum membrane</location>
        <topology evidence="5">Multi-pass membrane protein</topology>
    </subcellularLocation>
    <subcellularLocation>
        <location evidence="1">Membrane</location>
        <topology evidence="1">Multi-pass membrane protein</topology>
    </subcellularLocation>
</comment>
<keyword evidence="7" id="KW-1185">Reference proteome</keyword>
<dbReference type="GO" id="GO:0032216">
    <property type="term" value="F:glucosaminyl-phosphatidylinositol O-acyltransferase activity"/>
    <property type="evidence" value="ECO:0000318"/>
    <property type="project" value="GO_Central"/>
</dbReference>
<feature type="transmembrane region" description="Helical" evidence="5">
    <location>
        <begin position="408"/>
        <end position="426"/>
    </location>
</feature>
<dbReference type="GO" id="GO:0005789">
    <property type="term" value="C:endoplasmic reticulum membrane"/>
    <property type="evidence" value="ECO:0007669"/>
    <property type="project" value="UniProtKB-SubCell"/>
</dbReference>
<feature type="transmembrane region" description="Helical" evidence="5">
    <location>
        <begin position="446"/>
        <end position="466"/>
    </location>
</feature>
<dbReference type="GO" id="GO:0006506">
    <property type="term" value="P:GPI anchor biosynthetic process"/>
    <property type="evidence" value="ECO:0000318"/>
    <property type="project" value="GO_Central"/>
</dbReference>
<feature type="transmembrane region" description="Helical" evidence="5">
    <location>
        <begin position="303"/>
        <end position="322"/>
    </location>
</feature>
<proteinExistence type="inferred from homology"/>
<dbReference type="PANTHER" id="PTHR20661">
    <property type="entry name" value="PHOSPHATIDYLINOSITOL-GLYCAN BIOSYNTHESIS CLASS W PROTEIN"/>
    <property type="match status" value="1"/>
</dbReference>
<comment type="pathway">
    <text evidence="5">Glycolipid biosynthesis; glycosylphosphatidylinositol-anchor biosynthesis.</text>
</comment>
<comment type="function">
    <text evidence="5">A acetyltransferase, which acetylates the inositol ring of phosphatidylinositol during biosynthesis of GPI-anchor.</text>
</comment>
<feature type="transmembrane region" description="Helical" evidence="5">
    <location>
        <begin position="83"/>
        <end position="102"/>
    </location>
</feature>
<dbReference type="Proteomes" id="UP000007110">
    <property type="component" value="Unassembled WGS sequence"/>
</dbReference>
<feature type="transmembrane region" description="Helical" evidence="5">
    <location>
        <begin position="162"/>
        <end position="181"/>
    </location>
</feature>
<dbReference type="KEGG" id="spu:584361"/>
<dbReference type="InterPro" id="IPR009447">
    <property type="entry name" value="PIGW/GWT1"/>
</dbReference>
<keyword evidence="5" id="KW-0337">GPI-anchor biosynthesis</keyword>
<evidence type="ECO:0000256" key="1">
    <source>
        <dbReference type="ARBA" id="ARBA00004141"/>
    </source>
</evidence>
<feature type="transmembrane region" description="Helical" evidence="5">
    <location>
        <begin position="372"/>
        <end position="396"/>
    </location>
</feature>
<accession>A0A7M7PJQ9</accession>
<reference evidence="6" key="2">
    <citation type="submission" date="2021-01" db="UniProtKB">
        <authorList>
            <consortium name="EnsemblMetazoa"/>
        </authorList>
    </citation>
    <scope>IDENTIFICATION</scope>
</reference>
<dbReference type="EC" id="2.3.-.-" evidence="5"/>